<accession>A0A0E3ZAQ3</accession>
<proteinExistence type="predicted"/>
<organism evidence="1 2">
    <name type="scientific">Sneathia vaginalis</name>
    <dbReference type="NCBI Taxonomy" id="187101"/>
    <lineage>
        <taxon>Bacteria</taxon>
        <taxon>Fusobacteriati</taxon>
        <taxon>Fusobacteriota</taxon>
        <taxon>Fusobacteriia</taxon>
        <taxon>Fusobacteriales</taxon>
        <taxon>Leptotrichiaceae</taxon>
        <taxon>Sneathia</taxon>
    </lineage>
</organism>
<dbReference type="SUPFAM" id="SSF46785">
    <property type="entry name" value="Winged helix' DNA-binding domain"/>
    <property type="match status" value="1"/>
</dbReference>
<evidence type="ECO:0000313" key="2">
    <source>
        <dbReference type="Proteomes" id="UP000033103"/>
    </source>
</evidence>
<dbReference type="KEGG" id="sns:VC03_02190"/>
<dbReference type="PATRIC" id="fig|1069640.6.peg.418"/>
<evidence type="ECO:0000313" key="1">
    <source>
        <dbReference type="EMBL" id="AKC95360.1"/>
    </source>
</evidence>
<dbReference type="AlphaFoldDB" id="A0A0E3ZAQ3"/>
<name>A0A0E3ZAQ3_9FUSO</name>
<dbReference type="Proteomes" id="UP000033103">
    <property type="component" value="Chromosome"/>
</dbReference>
<dbReference type="HOGENOM" id="CLU_057117_0_0_0"/>
<dbReference type="Pfam" id="PF21205">
    <property type="entry name" value="Rep3_C"/>
    <property type="match status" value="1"/>
</dbReference>
<protein>
    <submittedName>
        <fullName evidence="1">Uncharacterized protein</fullName>
    </submittedName>
</protein>
<dbReference type="EMBL" id="CP011280">
    <property type="protein sequence ID" value="AKC95360.1"/>
    <property type="molecule type" value="Genomic_DNA"/>
</dbReference>
<dbReference type="InterPro" id="IPR036388">
    <property type="entry name" value="WH-like_DNA-bd_sf"/>
</dbReference>
<reference evidence="1 2" key="1">
    <citation type="journal article" date="2012" name="BMC Genomics">
        <title>Genomic sequence analysis and characterization of Sneathia amnii sp. nov.</title>
        <authorList>
            <consortium name="Vaginal Microbiome Consortium (additional members)"/>
            <person name="Harwich M.D.Jr."/>
            <person name="Serrano M.G."/>
            <person name="Fettweis J.M."/>
            <person name="Alves J.M."/>
            <person name="Reimers M.A."/>
            <person name="Buck G.A."/>
            <person name="Jefferson K.K."/>
        </authorList>
    </citation>
    <scope>NUCLEOTIDE SEQUENCE [LARGE SCALE GENOMIC DNA]</scope>
    <source>
        <strain evidence="1 2">SN35</strain>
    </source>
</reference>
<dbReference type="Gene3D" id="1.10.10.10">
    <property type="entry name" value="Winged helix-like DNA-binding domain superfamily/Winged helix DNA-binding domain"/>
    <property type="match status" value="1"/>
</dbReference>
<dbReference type="InterPro" id="IPR036390">
    <property type="entry name" value="WH_DNA-bd_sf"/>
</dbReference>
<dbReference type="STRING" id="187101.VC03_02190"/>
<dbReference type="RefSeq" id="WP_046328466.1">
    <property type="nucleotide sequence ID" value="NZ_CAUPIC010000004.1"/>
</dbReference>
<gene>
    <name evidence="1" type="ORF">VC03_02190</name>
</gene>
<keyword evidence="2" id="KW-1185">Reference proteome</keyword>
<sequence>MNKKKFFSTDDYIKLNQNFNKIESQLFKNIIKNIRYGTYYIELLEEKLNSKYKLDIDNDWFNFFINFSKKYFIYKSSKLNFENKGIIRIISSFSYRNNIFSIKISQDLINIFNDSYNDFKLARFDNRILFKNHTFNLYTYLYDNHIFDNIVEIDLSLLKDILSINKEYSRFYDFEKNILKKSINEIKKYKNINIEYIKVKKKNQRNITSIIFFIKNKYDSLIEISTSRMIHNLNLNTEDKEIMFKYLKESISKYGKTFVENNFKYALLQELDIKTTINNDLYNNNFNNKLKEFNKQPIIYIENVYENKRDMILRSIKDCKKLNNKFIKLTLNIIEYIIINPDMYQHNTKENLYLNIVNFIRKNNNFIYKENNIVIIGEYNRNMKSRFAIIY</sequence>